<dbReference type="Proteomes" id="UP001215503">
    <property type="component" value="Unassembled WGS sequence"/>
</dbReference>
<sequence length="711" mass="78053">MSARLRLLLIAGLLLALGVAGSLIWTRSVALPSVSQAEFQVHQREQARLWRTLVEQQTGLLSLAAEELAEQPWLPRLLDQDRPDLLAARIANELPNLERRYGLRSVEIIDNEGRLLYPQTETGSNGERVSNLEARATTAAGANAEGGDEFAGFRQNAQRDFVLAFTRTLPNDAQVIVSTGMDRLLQGISRNGVAPARPAAFADLRGQTVALSGPDEGQSLLRRVVAGEVAVPEGLRLLETPLSDIAERPIGQLFSLLPAEPVSETMNRLFLLTAGLGLALFLLLLLVLARALRSEFAPLDRLIHGVTALAAGDSEVEVPRHAGNDEAGRLSSALQQLRQRALLLTTLEISRERQRRRQERFLRRQLTGLAETLEGKDREALLGDLERLERTARRDSAQQGSDLLGAADGRLEKALLEPRAGGQDDFALLAVAFENLSFRIRDQNANLKQLVSELNEALRAKSEFLLLQQELDMARSMQLSILPPDRPEQNGLAVHGMMLPAKEVGGDFYDAFELPDGRLALVVADVSGKGVPAAFFSLITRTLLKAIATADAEPRQAIERLNDLLCAENEQMMFVTLFFGLLEPETGRFLYVNGGHNPPLHLRASGEVELLDVTGDMALAVMEEQDYQEREVVLEPGDLLLLYTDGVTEACDPENNEYGEERLLSELRRNQETPTWMMPQALGNAVKAFENGAAQADDMTILATGYRRGGS</sequence>
<name>A0ABT5YKT1_9PROT</name>
<feature type="domain" description="HAMP" evidence="3">
    <location>
        <begin position="293"/>
        <end position="346"/>
    </location>
</feature>
<dbReference type="InterPro" id="IPR036457">
    <property type="entry name" value="PPM-type-like_dom_sf"/>
</dbReference>
<gene>
    <name evidence="4" type="ORF">P2G67_05945</name>
</gene>
<dbReference type="RefSeq" id="WP_275821009.1">
    <property type="nucleotide sequence ID" value="NZ_JARHUD010000003.1"/>
</dbReference>
<reference evidence="4 5" key="1">
    <citation type="submission" date="2023-03" db="EMBL/GenBank/DDBJ databases">
        <title>Fodinicurvata sp. CAU 1616 isolated from sea sendiment.</title>
        <authorList>
            <person name="Kim W."/>
        </authorList>
    </citation>
    <scope>NUCLEOTIDE SEQUENCE [LARGE SCALE GENOMIC DNA]</scope>
    <source>
        <strain evidence="4 5">CAU 1616</strain>
    </source>
</reference>
<dbReference type="PROSITE" id="PS50885">
    <property type="entry name" value="HAMP"/>
    <property type="match status" value="1"/>
</dbReference>
<dbReference type="SMART" id="SM00304">
    <property type="entry name" value="HAMP"/>
    <property type="match status" value="2"/>
</dbReference>
<dbReference type="InterPro" id="IPR052016">
    <property type="entry name" value="Bact_Sigma-Reg"/>
</dbReference>
<dbReference type="InterPro" id="IPR001932">
    <property type="entry name" value="PPM-type_phosphatase-like_dom"/>
</dbReference>
<dbReference type="SUPFAM" id="SSF158472">
    <property type="entry name" value="HAMP domain-like"/>
    <property type="match status" value="1"/>
</dbReference>
<keyword evidence="5" id="KW-1185">Reference proteome</keyword>
<dbReference type="Pfam" id="PF07228">
    <property type="entry name" value="SpoIIE"/>
    <property type="match status" value="1"/>
</dbReference>
<evidence type="ECO:0000256" key="1">
    <source>
        <dbReference type="ARBA" id="ARBA00022801"/>
    </source>
</evidence>
<dbReference type="EMBL" id="JARHUD010000003">
    <property type="protein sequence ID" value="MDF2095512.1"/>
    <property type="molecule type" value="Genomic_DNA"/>
</dbReference>
<dbReference type="CDD" id="cd06225">
    <property type="entry name" value="HAMP"/>
    <property type="match status" value="1"/>
</dbReference>
<dbReference type="PANTHER" id="PTHR43156:SF2">
    <property type="entry name" value="STAGE II SPORULATION PROTEIN E"/>
    <property type="match status" value="1"/>
</dbReference>
<evidence type="ECO:0000313" key="5">
    <source>
        <dbReference type="Proteomes" id="UP001215503"/>
    </source>
</evidence>
<dbReference type="SMART" id="SM00331">
    <property type="entry name" value="PP2C_SIG"/>
    <property type="match status" value="1"/>
</dbReference>
<feature type="transmembrane region" description="Helical" evidence="2">
    <location>
        <begin position="269"/>
        <end position="292"/>
    </location>
</feature>
<protein>
    <submittedName>
        <fullName evidence="4">SpoIIE family protein phosphatase</fullName>
    </submittedName>
</protein>
<keyword evidence="2" id="KW-1133">Transmembrane helix</keyword>
<dbReference type="PANTHER" id="PTHR43156">
    <property type="entry name" value="STAGE II SPORULATION PROTEIN E-RELATED"/>
    <property type="match status" value="1"/>
</dbReference>
<dbReference type="InterPro" id="IPR003660">
    <property type="entry name" value="HAMP_dom"/>
</dbReference>
<evidence type="ECO:0000256" key="2">
    <source>
        <dbReference type="SAM" id="Phobius"/>
    </source>
</evidence>
<evidence type="ECO:0000313" key="4">
    <source>
        <dbReference type="EMBL" id="MDF2095512.1"/>
    </source>
</evidence>
<dbReference type="Gene3D" id="6.10.340.10">
    <property type="match status" value="1"/>
</dbReference>
<organism evidence="4 5">
    <name type="scientific">Aquibaculum arenosum</name>
    <dbReference type="NCBI Taxonomy" id="3032591"/>
    <lineage>
        <taxon>Bacteria</taxon>
        <taxon>Pseudomonadati</taxon>
        <taxon>Pseudomonadota</taxon>
        <taxon>Alphaproteobacteria</taxon>
        <taxon>Rhodospirillales</taxon>
        <taxon>Rhodovibrionaceae</taxon>
        <taxon>Aquibaculum</taxon>
    </lineage>
</organism>
<keyword evidence="1" id="KW-0378">Hydrolase</keyword>
<accession>A0ABT5YKT1</accession>
<keyword evidence="2" id="KW-0812">Transmembrane</keyword>
<evidence type="ECO:0000259" key="3">
    <source>
        <dbReference type="PROSITE" id="PS50885"/>
    </source>
</evidence>
<dbReference type="Gene3D" id="3.60.40.10">
    <property type="entry name" value="PPM-type phosphatase domain"/>
    <property type="match status" value="1"/>
</dbReference>
<dbReference type="SUPFAM" id="SSF81606">
    <property type="entry name" value="PP2C-like"/>
    <property type="match status" value="1"/>
</dbReference>
<keyword evidence="2" id="KW-0472">Membrane</keyword>
<comment type="caution">
    <text evidence="4">The sequence shown here is derived from an EMBL/GenBank/DDBJ whole genome shotgun (WGS) entry which is preliminary data.</text>
</comment>
<proteinExistence type="predicted"/>